<dbReference type="InterPro" id="IPR011990">
    <property type="entry name" value="TPR-like_helical_dom_sf"/>
</dbReference>
<dbReference type="Gene3D" id="3.30.565.10">
    <property type="entry name" value="Histidine kinase-like ATPase, C-terminal domain"/>
    <property type="match status" value="1"/>
</dbReference>
<dbReference type="SUPFAM" id="SSF55874">
    <property type="entry name" value="ATPase domain of HSP90 chaperone/DNA topoisomerase II/histidine kinase"/>
    <property type="match status" value="1"/>
</dbReference>
<evidence type="ECO:0000256" key="5">
    <source>
        <dbReference type="ARBA" id="ARBA00023012"/>
    </source>
</evidence>
<sequence>MNSQKIANSSFYKNRYLYSFTGTDIFYFWRMIPKRIQFTLYIILIFIVFFSCQNPKKNTAKITNDKAKIEKTIHAADLFYKNKKFDSAFYFYNKARTKCNPNKDAKSYVYCMYYMSEIQQNHEDFIGSTITAKETIPYLNKIKDPNQVWNIYSVLGRNYYYTYDYPTAIYYYSKAFVLKVDRINTLEAKNNIAAIYLDQGKYNKALKIFLSISKEKLVLQNPIYYSKILDYIGICYLKLKNSKALTFFKKSIQINSATKHEEGLGKTYYNLAEYHHNNKALSMMYAKLSYKNHTLSGNTNDRLLALKFIIENTVSPSEIKENALLYIKENHRIYAFRQKAKNQFAKMKYDSKREKDENLKLKAQKIKNELQLEKQESKNIISYIIIILASCLIVFVYYYLTARNNRQKIEATYQSETRISKKLHDELANDIYHTLAFVENRNLSAEENRNYLLKKLDDIYSRTSDLSKKNIPTLSNQNFTISLKEMISGFSTSKINLLINGLDEISWDQLDEMKKVSVYRIIQELLVNMKKHSDATLVAISLQKGNNTIIINYTDNGKGIDSNKMVHKNGLHNIENRIRAIKGEVEIGSDFGKGFKVLIKFPA</sequence>
<evidence type="ECO:0000313" key="9">
    <source>
        <dbReference type="EMBL" id="SCY88742.1"/>
    </source>
</evidence>
<name>A0ABY0M158_9FLAO</name>
<keyword evidence="7" id="KW-0472">Membrane</keyword>
<evidence type="ECO:0000256" key="3">
    <source>
        <dbReference type="ARBA" id="ARBA00022679"/>
    </source>
</evidence>
<dbReference type="SUPFAM" id="SSF48452">
    <property type="entry name" value="TPR-like"/>
    <property type="match status" value="2"/>
</dbReference>
<evidence type="ECO:0000256" key="4">
    <source>
        <dbReference type="ARBA" id="ARBA00022777"/>
    </source>
</evidence>
<dbReference type="EMBL" id="FMVC01000006">
    <property type="protein sequence ID" value="SCY88742.1"/>
    <property type="molecule type" value="Genomic_DNA"/>
</dbReference>
<evidence type="ECO:0000256" key="6">
    <source>
        <dbReference type="SAM" id="Coils"/>
    </source>
</evidence>
<dbReference type="Proteomes" id="UP000199307">
    <property type="component" value="Unassembled WGS sequence"/>
</dbReference>
<dbReference type="CDD" id="cd16917">
    <property type="entry name" value="HATPase_UhpB-NarQ-NarX-like"/>
    <property type="match status" value="1"/>
</dbReference>
<comment type="catalytic activity">
    <reaction evidence="1">
        <text>ATP + protein L-histidine = ADP + protein N-phospho-L-histidine.</text>
        <dbReference type="EC" id="2.7.13.3"/>
    </reaction>
</comment>
<accession>A0ABY0M158</accession>
<dbReference type="SMART" id="SM00028">
    <property type="entry name" value="TPR"/>
    <property type="match status" value="4"/>
</dbReference>
<keyword evidence="6" id="KW-0175">Coiled coil</keyword>
<keyword evidence="10" id="KW-1185">Reference proteome</keyword>
<keyword evidence="5" id="KW-0902">Two-component regulatory system</keyword>
<keyword evidence="4" id="KW-0418">Kinase</keyword>
<dbReference type="Gene3D" id="1.25.40.10">
    <property type="entry name" value="Tetratricopeptide repeat domain"/>
    <property type="match status" value="2"/>
</dbReference>
<dbReference type="EC" id="2.7.13.3" evidence="2"/>
<reference evidence="9 10" key="1">
    <citation type="submission" date="2016-10" db="EMBL/GenBank/DDBJ databases">
        <authorList>
            <person name="Varghese N."/>
            <person name="Submissions S."/>
        </authorList>
    </citation>
    <scope>NUCLEOTIDE SEQUENCE [LARGE SCALE GENOMIC DNA]</scope>
    <source>
        <strain evidence="9 10">CGMCC 1.6859</strain>
    </source>
</reference>
<dbReference type="InterPro" id="IPR019734">
    <property type="entry name" value="TPR_rpt"/>
</dbReference>
<dbReference type="PANTHER" id="PTHR24421:SF10">
    <property type="entry name" value="NITRATE_NITRITE SENSOR PROTEIN NARQ"/>
    <property type="match status" value="1"/>
</dbReference>
<comment type="caution">
    <text evidence="9">The sequence shown here is derived from an EMBL/GenBank/DDBJ whole genome shotgun (WGS) entry which is preliminary data.</text>
</comment>
<evidence type="ECO:0000256" key="7">
    <source>
        <dbReference type="SAM" id="Phobius"/>
    </source>
</evidence>
<feature type="transmembrane region" description="Helical" evidence="7">
    <location>
        <begin position="380"/>
        <end position="400"/>
    </location>
</feature>
<evidence type="ECO:0000256" key="2">
    <source>
        <dbReference type="ARBA" id="ARBA00012438"/>
    </source>
</evidence>
<dbReference type="InterPro" id="IPR050482">
    <property type="entry name" value="Sensor_HK_TwoCompSys"/>
</dbReference>
<dbReference type="PANTHER" id="PTHR24421">
    <property type="entry name" value="NITRATE/NITRITE SENSOR PROTEIN NARX-RELATED"/>
    <property type="match status" value="1"/>
</dbReference>
<protein>
    <recommendedName>
        <fullName evidence="2">histidine kinase</fullName>
        <ecNumber evidence="2">2.7.13.3</ecNumber>
    </recommendedName>
</protein>
<keyword evidence="7" id="KW-1133">Transmembrane helix</keyword>
<proteinExistence type="predicted"/>
<keyword evidence="7" id="KW-0812">Transmembrane</keyword>
<organism evidence="9 10">
    <name type="scientific">Flavobacterium anhuiense</name>
    <dbReference type="NCBI Taxonomy" id="459526"/>
    <lineage>
        <taxon>Bacteria</taxon>
        <taxon>Pseudomonadati</taxon>
        <taxon>Bacteroidota</taxon>
        <taxon>Flavobacteriia</taxon>
        <taxon>Flavobacteriales</taxon>
        <taxon>Flavobacteriaceae</taxon>
        <taxon>Flavobacterium</taxon>
    </lineage>
</organism>
<evidence type="ECO:0000259" key="8">
    <source>
        <dbReference type="Pfam" id="PF02518"/>
    </source>
</evidence>
<gene>
    <name evidence="9" type="ORF">SAMN02927916_3922</name>
</gene>
<evidence type="ECO:0000256" key="1">
    <source>
        <dbReference type="ARBA" id="ARBA00000085"/>
    </source>
</evidence>
<dbReference type="Pfam" id="PF02518">
    <property type="entry name" value="HATPase_c"/>
    <property type="match status" value="1"/>
</dbReference>
<evidence type="ECO:0000313" key="10">
    <source>
        <dbReference type="Proteomes" id="UP000199307"/>
    </source>
</evidence>
<feature type="coiled-coil region" evidence="6">
    <location>
        <begin position="349"/>
        <end position="376"/>
    </location>
</feature>
<feature type="transmembrane region" description="Helical" evidence="7">
    <location>
        <begin position="36"/>
        <end position="52"/>
    </location>
</feature>
<feature type="domain" description="Histidine kinase/HSP90-like ATPase" evidence="8">
    <location>
        <begin position="516"/>
        <end position="602"/>
    </location>
</feature>
<dbReference type="InterPro" id="IPR003594">
    <property type="entry name" value="HATPase_dom"/>
</dbReference>
<dbReference type="InterPro" id="IPR036890">
    <property type="entry name" value="HATPase_C_sf"/>
</dbReference>
<keyword evidence="3" id="KW-0808">Transferase</keyword>